<evidence type="ECO:0000313" key="2">
    <source>
        <dbReference type="Proteomes" id="UP000789595"/>
    </source>
</evidence>
<dbReference type="EMBL" id="CAKKNE010000002">
    <property type="protein sequence ID" value="CAH0367886.1"/>
    <property type="molecule type" value="Genomic_DNA"/>
</dbReference>
<sequence>RERLLLRPLLGSRLRGGLLDRLHGIRRKFESKRDERVGVRPRLGLCRLLALLARLLVRRLARRPRRLAHAHDDVRLPVAEDVLRVPLRVAPQIQSRAALLLEIDGVQTLEEAHAIYQSVLLGRPHLFKFLEPRDLRRRGLRRGRRLGALRDGRLVLGVDLALQTAIDSIKGGPRPGEVVRDLAHEGRHARVGLPRVGLRVLHSAPSYIVEQRRAVAVGVKDRRRHGGLAVLHVDEHHAGFMLRGSLFAMQRQPLAASR</sequence>
<feature type="non-terminal residue" evidence="1">
    <location>
        <position position="258"/>
    </location>
</feature>
<protein>
    <submittedName>
        <fullName evidence="1">Uncharacterized protein</fullName>
    </submittedName>
</protein>
<accession>A0A8J2WZC7</accession>
<name>A0A8J2WZC7_9STRA</name>
<dbReference type="AlphaFoldDB" id="A0A8J2WZC7"/>
<proteinExistence type="predicted"/>
<organism evidence="1 2">
    <name type="scientific">Pelagomonas calceolata</name>
    <dbReference type="NCBI Taxonomy" id="35677"/>
    <lineage>
        <taxon>Eukaryota</taxon>
        <taxon>Sar</taxon>
        <taxon>Stramenopiles</taxon>
        <taxon>Ochrophyta</taxon>
        <taxon>Pelagophyceae</taxon>
        <taxon>Pelagomonadales</taxon>
        <taxon>Pelagomonadaceae</taxon>
        <taxon>Pelagomonas</taxon>
    </lineage>
</organism>
<feature type="non-terminal residue" evidence="1">
    <location>
        <position position="1"/>
    </location>
</feature>
<gene>
    <name evidence="1" type="ORF">PECAL_2P09280</name>
</gene>
<evidence type="ECO:0000313" key="1">
    <source>
        <dbReference type="EMBL" id="CAH0367886.1"/>
    </source>
</evidence>
<keyword evidence="2" id="KW-1185">Reference proteome</keyword>
<comment type="caution">
    <text evidence="1">The sequence shown here is derived from an EMBL/GenBank/DDBJ whole genome shotgun (WGS) entry which is preliminary data.</text>
</comment>
<reference evidence="1" key="1">
    <citation type="submission" date="2021-11" db="EMBL/GenBank/DDBJ databases">
        <authorList>
            <consortium name="Genoscope - CEA"/>
            <person name="William W."/>
        </authorList>
    </citation>
    <scope>NUCLEOTIDE SEQUENCE</scope>
</reference>
<dbReference type="Proteomes" id="UP000789595">
    <property type="component" value="Unassembled WGS sequence"/>
</dbReference>